<organism evidence="9 10">
    <name type="scientific">Sphingomonas changbaiensis NBRC 104936</name>
    <dbReference type="NCBI Taxonomy" id="1219043"/>
    <lineage>
        <taxon>Bacteria</taxon>
        <taxon>Pseudomonadati</taxon>
        <taxon>Pseudomonadota</taxon>
        <taxon>Alphaproteobacteria</taxon>
        <taxon>Sphingomonadales</taxon>
        <taxon>Sphingomonadaceae</taxon>
        <taxon>Sphingomonas</taxon>
    </lineage>
</organism>
<feature type="modified residue" description="4-aspartylphosphate" evidence="6">
    <location>
        <position position="71"/>
    </location>
</feature>
<dbReference type="Pfam" id="PF01339">
    <property type="entry name" value="CheB_methylest"/>
    <property type="match status" value="1"/>
</dbReference>
<protein>
    <recommendedName>
        <fullName evidence="3">protein-glutamate methylesterase</fullName>
        <ecNumber evidence="3">3.1.1.61</ecNumber>
    </recommendedName>
</protein>
<keyword evidence="1 5" id="KW-0145">Chemotaxis</keyword>
<dbReference type="PROSITE" id="PS50110">
    <property type="entry name" value="RESPONSE_REGULATORY"/>
    <property type="match status" value="1"/>
</dbReference>
<evidence type="ECO:0000256" key="4">
    <source>
        <dbReference type="ARBA" id="ARBA00048267"/>
    </source>
</evidence>
<dbReference type="InterPro" id="IPR000673">
    <property type="entry name" value="Sig_transdc_resp-reg_Me-estase"/>
</dbReference>
<dbReference type="GO" id="GO:0005737">
    <property type="term" value="C:cytoplasm"/>
    <property type="evidence" value="ECO:0007669"/>
    <property type="project" value="InterPro"/>
</dbReference>
<dbReference type="InterPro" id="IPR008248">
    <property type="entry name" value="CheB-like"/>
</dbReference>
<feature type="domain" description="CheB-type methylesterase" evidence="8">
    <location>
        <begin position="177"/>
        <end position="353"/>
    </location>
</feature>
<dbReference type="SMART" id="SM00448">
    <property type="entry name" value="REC"/>
    <property type="match status" value="1"/>
</dbReference>
<dbReference type="CDD" id="cd17541">
    <property type="entry name" value="REC_CheB-like"/>
    <property type="match status" value="1"/>
</dbReference>
<dbReference type="RefSeq" id="WP_046347173.1">
    <property type="nucleotide sequence ID" value="NZ_BBWU01000012.1"/>
</dbReference>
<evidence type="ECO:0000256" key="2">
    <source>
        <dbReference type="ARBA" id="ARBA00022801"/>
    </source>
</evidence>
<comment type="catalytic activity">
    <reaction evidence="4">
        <text>[protein]-L-glutamate 5-O-methyl ester + H2O = L-glutamyl-[protein] + methanol + H(+)</text>
        <dbReference type="Rhea" id="RHEA:23236"/>
        <dbReference type="Rhea" id="RHEA-COMP:10208"/>
        <dbReference type="Rhea" id="RHEA-COMP:10311"/>
        <dbReference type="ChEBI" id="CHEBI:15377"/>
        <dbReference type="ChEBI" id="CHEBI:15378"/>
        <dbReference type="ChEBI" id="CHEBI:17790"/>
        <dbReference type="ChEBI" id="CHEBI:29973"/>
        <dbReference type="ChEBI" id="CHEBI:82795"/>
        <dbReference type="EC" id="3.1.1.61"/>
    </reaction>
</comment>
<keyword evidence="10" id="KW-1185">Reference proteome</keyword>
<dbReference type="GO" id="GO:0000156">
    <property type="term" value="F:phosphorelay response regulator activity"/>
    <property type="evidence" value="ECO:0007669"/>
    <property type="project" value="InterPro"/>
</dbReference>
<proteinExistence type="predicted"/>
<dbReference type="InterPro" id="IPR011006">
    <property type="entry name" value="CheY-like_superfamily"/>
</dbReference>
<dbReference type="GO" id="GO:0006935">
    <property type="term" value="P:chemotaxis"/>
    <property type="evidence" value="ECO:0007669"/>
    <property type="project" value="UniProtKB-UniRule"/>
</dbReference>
<reference evidence="9 10" key="1">
    <citation type="submission" date="2015-04" db="EMBL/GenBank/DDBJ databases">
        <title>Whole genome shotgun sequence of Sphingomonas changbaiensis NBRC 104936.</title>
        <authorList>
            <person name="Katano-Makiyama Y."/>
            <person name="Hosoyama A."/>
            <person name="Hashimoto M."/>
            <person name="Noguchi M."/>
            <person name="Tsuchikane K."/>
            <person name="Ohji S."/>
            <person name="Yamazoe A."/>
            <person name="Ichikawa N."/>
            <person name="Kimura A."/>
            <person name="Fujita N."/>
        </authorList>
    </citation>
    <scope>NUCLEOTIDE SEQUENCE [LARGE SCALE GENOMIC DNA]</scope>
    <source>
        <strain evidence="9 10">NBRC 104936</strain>
    </source>
</reference>
<evidence type="ECO:0000313" key="10">
    <source>
        <dbReference type="Proteomes" id="UP000033202"/>
    </source>
</evidence>
<evidence type="ECO:0000256" key="1">
    <source>
        <dbReference type="ARBA" id="ARBA00022500"/>
    </source>
</evidence>
<evidence type="ECO:0000256" key="6">
    <source>
        <dbReference type="PROSITE-ProRule" id="PRU00169"/>
    </source>
</evidence>
<dbReference type="OrthoDB" id="9793421at2"/>
<feature type="active site" evidence="5">
    <location>
        <position position="209"/>
    </location>
</feature>
<feature type="active site" evidence="5">
    <location>
        <position position="182"/>
    </location>
</feature>
<dbReference type="EMBL" id="BBWU01000012">
    <property type="protein sequence ID" value="GAO38311.1"/>
    <property type="molecule type" value="Genomic_DNA"/>
</dbReference>
<evidence type="ECO:0000259" key="8">
    <source>
        <dbReference type="PROSITE" id="PS50122"/>
    </source>
</evidence>
<dbReference type="CDD" id="cd16432">
    <property type="entry name" value="CheB_Rec"/>
    <property type="match status" value="1"/>
</dbReference>
<dbReference type="GO" id="GO:0008984">
    <property type="term" value="F:protein-glutamate methylesterase activity"/>
    <property type="evidence" value="ECO:0007669"/>
    <property type="project" value="UniProtKB-EC"/>
</dbReference>
<dbReference type="PANTHER" id="PTHR42872">
    <property type="entry name" value="PROTEIN-GLUTAMATE METHYLESTERASE/PROTEIN-GLUTAMINE GLUTAMINASE"/>
    <property type="match status" value="1"/>
</dbReference>
<dbReference type="AlphaFoldDB" id="A0A0E9MLK7"/>
<dbReference type="InterPro" id="IPR035909">
    <property type="entry name" value="CheB_C"/>
</dbReference>
<keyword evidence="6" id="KW-0597">Phosphoprotein</keyword>
<dbReference type="PIRSF" id="PIRSF000876">
    <property type="entry name" value="RR_chemtxs_CheB"/>
    <property type="match status" value="1"/>
</dbReference>
<comment type="caution">
    <text evidence="9">The sequence shown here is derived from an EMBL/GenBank/DDBJ whole genome shotgun (WGS) entry which is preliminary data.</text>
</comment>
<dbReference type="SUPFAM" id="SSF52172">
    <property type="entry name" value="CheY-like"/>
    <property type="match status" value="1"/>
</dbReference>
<evidence type="ECO:0000259" key="7">
    <source>
        <dbReference type="PROSITE" id="PS50110"/>
    </source>
</evidence>
<name>A0A0E9MLK7_9SPHN</name>
<evidence type="ECO:0000313" key="9">
    <source>
        <dbReference type="EMBL" id="GAO38311.1"/>
    </source>
</evidence>
<dbReference type="PROSITE" id="PS50122">
    <property type="entry name" value="CHEB"/>
    <property type="match status" value="1"/>
</dbReference>
<dbReference type="PANTHER" id="PTHR42872:SF3">
    <property type="entry name" value="PROTEIN-GLUTAMATE METHYLESTERASE_PROTEIN-GLUTAMINE GLUTAMINASE 1"/>
    <property type="match status" value="1"/>
</dbReference>
<gene>
    <name evidence="9" type="primary">cheB</name>
    <name evidence="9" type="ORF">SCH01S_12_00050</name>
</gene>
<dbReference type="SUPFAM" id="SSF52738">
    <property type="entry name" value="Methylesterase CheB, C-terminal domain"/>
    <property type="match status" value="1"/>
</dbReference>
<dbReference type="InterPro" id="IPR001789">
    <property type="entry name" value="Sig_transdc_resp-reg_receiver"/>
</dbReference>
<feature type="active site" evidence="5">
    <location>
        <position position="305"/>
    </location>
</feature>
<dbReference type="Pfam" id="PF00072">
    <property type="entry name" value="Response_reg"/>
    <property type="match status" value="1"/>
</dbReference>
<feature type="domain" description="Response regulatory" evidence="7">
    <location>
        <begin position="20"/>
        <end position="138"/>
    </location>
</feature>
<keyword evidence="2 5" id="KW-0378">Hydrolase</keyword>
<dbReference type="Proteomes" id="UP000033202">
    <property type="component" value="Unassembled WGS sequence"/>
</dbReference>
<sequence length="364" mass="37788">MPHRALTSARRAAAETKPIRLLIVDDSAVARAVFTRMVGERPEFQLAATVPSAQAALTFLARNRVDIIILDIEMPGQDGLSAMPALIAASRGARVLIVSSSAEQGAAASIQAMTLGAADTLAKPGAGAFGGRFAQVLAEKLIRIGHAPDAEAGDNRSPEPMPQVRLRRMEEGRVSCVAIGASTGGLHALSDLLRALPQAFGAPILITQHLPPSFMNIFATQVQEMSGRPTSVARAGSPLARGRILIAPGEGHLSVEMTGGMPRARITAERVESGCLPSVDPMLASVGETFGASAIGIVLSGMGRDGLRGAERMAHAGSDIFVQDRASSVVWGMPGVVAQAGLASAMLPPVQIADLLARRERIAA</sequence>
<evidence type="ECO:0000256" key="3">
    <source>
        <dbReference type="ARBA" id="ARBA00039140"/>
    </source>
</evidence>
<accession>A0A0E9MLK7</accession>
<dbReference type="NCBIfam" id="NF001965">
    <property type="entry name" value="PRK00742.1"/>
    <property type="match status" value="1"/>
</dbReference>
<dbReference type="EC" id="3.1.1.61" evidence="3"/>
<dbReference type="Gene3D" id="3.40.50.180">
    <property type="entry name" value="Methylesterase CheB, C-terminal domain"/>
    <property type="match status" value="1"/>
</dbReference>
<evidence type="ECO:0000256" key="5">
    <source>
        <dbReference type="PROSITE-ProRule" id="PRU00050"/>
    </source>
</evidence>
<dbReference type="Gene3D" id="3.40.50.2300">
    <property type="match status" value="1"/>
</dbReference>
<dbReference type="STRING" id="1219043.SCH01S_12_00050"/>